<evidence type="ECO:0000259" key="6">
    <source>
        <dbReference type="PROSITE" id="PS50977"/>
    </source>
</evidence>
<feature type="region of interest" description="Disordered" evidence="5">
    <location>
        <begin position="1"/>
        <end position="25"/>
    </location>
</feature>
<feature type="compositionally biased region" description="Basic and acidic residues" evidence="5">
    <location>
        <begin position="15"/>
        <end position="25"/>
    </location>
</feature>
<dbReference type="Proteomes" id="UP001139485">
    <property type="component" value="Unassembled WGS sequence"/>
</dbReference>
<protein>
    <submittedName>
        <fullName evidence="7">TetR/AcrR family transcriptional regulator</fullName>
    </submittedName>
</protein>
<evidence type="ECO:0000313" key="7">
    <source>
        <dbReference type="EMBL" id="MCM0622075.1"/>
    </source>
</evidence>
<dbReference type="Gene3D" id="1.10.357.10">
    <property type="entry name" value="Tetracycline Repressor, domain 2"/>
    <property type="match status" value="1"/>
</dbReference>
<dbReference type="EMBL" id="JAMOIL010000028">
    <property type="protein sequence ID" value="MCM0622075.1"/>
    <property type="molecule type" value="Genomic_DNA"/>
</dbReference>
<dbReference type="SUPFAM" id="SSF46689">
    <property type="entry name" value="Homeodomain-like"/>
    <property type="match status" value="1"/>
</dbReference>
<accession>A0A9X2IHR2</accession>
<name>A0A9X2IHR2_9ACTN</name>
<keyword evidence="8" id="KW-1185">Reference proteome</keyword>
<dbReference type="InterPro" id="IPR001647">
    <property type="entry name" value="HTH_TetR"/>
</dbReference>
<dbReference type="RefSeq" id="WP_250828366.1">
    <property type="nucleotide sequence ID" value="NZ_JAMOIL010000028.1"/>
</dbReference>
<feature type="domain" description="HTH tetR-type" evidence="6">
    <location>
        <begin position="29"/>
        <end position="90"/>
    </location>
</feature>
<dbReference type="Pfam" id="PF00440">
    <property type="entry name" value="TetR_N"/>
    <property type="match status" value="1"/>
</dbReference>
<organism evidence="7 8">
    <name type="scientific">Nocardioides bruguierae</name>
    <dbReference type="NCBI Taxonomy" id="2945102"/>
    <lineage>
        <taxon>Bacteria</taxon>
        <taxon>Bacillati</taxon>
        <taxon>Actinomycetota</taxon>
        <taxon>Actinomycetes</taxon>
        <taxon>Propionibacteriales</taxon>
        <taxon>Nocardioidaceae</taxon>
        <taxon>Nocardioides</taxon>
    </lineage>
</organism>
<dbReference type="InterPro" id="IPR009057">
    <property type="entry name" value="Homeodomain-like_sf"/>
</dbReference>
<gene>
    <name evidence="7" type="ORF">M8330_17420</name>
</gene>
<evidence type="ECO:0000256" key="3">
    <source>
        <dbReference type="ARBA" id="ARBA00023163"/>
    </source>
</evidence>
<evidence type="ECO:0000256" key="1">
    <source>
        <dbReference type="ARBA" id="ARBA00023015"/>
    </source>
</evidence>
<dbReference type="GO" id="GO:0000976">
    <property type="term" value="F:transcription cis-regulatory region binding"/>
    <property type="evidence" value="ECO:0007669"/>
    <property type="project" value="TreeGrafter"/>
</dbReference>
<dbReference type="InterPro" id="IPR036271">
    <property type="entry name" value="Tet_transcr_reg_TetR-rel_C_sf"/>
</dbReference>
<proteinExistence type="predicted"/>
<dbReference type="InterPro" id="IPR050109">
    <property type="entry name" value="HTH-type_TetR-like_transc_reg"/>
</dbReference>
<evidence type="ECO:0000256" key="4">
    <source>
        <dbReference type="PROSITE-ProRule" id="PRU00335"/>
    </source>
</evidence>
<keyword evidence="3" id="KW-0804">Transcription</keyword>
<evidence type="ECO:0000256" key="2">
    <source>
        <dbReference type="ARBA" id="ARBA00023125"/>
    </source>
</evidence>
<dbReference type="PANTHER" id="PTHR30055">
    <property type="entry name" value="HTH-TYPE TRANSCRIPTIONAL REGULATOR RUTR"/>
    <property type="match status" value="1"/>
</dbReference>
<evidence type="ECO:0000313" key="8">
    <source>
        <dbReference type="Proteomes" id="UP001139485"/>
    </source>
</evidence>
<dbReference type="GO" id="GO:0003700">
    <property type="term" value="F:DNA-binding transcription factor activity"/>
    <property type="evidence" value="ECO:0007669"/>
    <property type="project" value="TreeGrafter"/>
</dbReference>
<dbReference type="SUPFAM" id="SSF48498">
    <property type="entry name" value="Tetracyclin repressor-like, C-terminal domain"/>
    <property type="match status" value="1"/>
</dbReference>
<evidence type="ECO:0000256" key="5">
    <source>
        <dbReference type="SAM" id="MobiDB-lite"/>
    </source>
</evidence>
<comment type="caution">
    <text evidence="7">The sequence shown here is derived from an EMBL/GenBank/DDBJ whole genome shotgun (WGS) entry which is preliminary data.</text>
</comment>
<dbReference type="PROSITE" id="PS50977">
    <property type="entry name" value="HTH_TETR_2"/>
    <property type="match status" value="1"/>
</dbReference>
<sequence length="256" mass="26846">MSGTTASTPPGRPAARRDGRRDRWDAHKAERREHVLAAAVAVIEEGEAGAEVPVSAIAARAGLSRTVLYRHFADRADLDAAVQAHIVQQLFDELLPAVTLEGSIGDIIERIVATYVAWSAAHPSLHRMIESDLGPGGGAVTQGTEVVAGQVLALIVAALQLLGAEITEDDAAVLDPLTHGLVGAVVAAVRRWLALPERRPDAVVLAETVTDSVWYLLDGHARALGVELDRDQPLADLFEDPAPPTAPAADGAGSTT</sequence>
<keyword evidence="1" id="KW-0805">Transcription regulation</keyword>
<reference evidence="7" key="1">
    <citation type="submission" date="2022-05" db="EMBL/GenBank/DDBJ databases">
        <authorList>
            <person name="Tuo L."/>
        </authorList>
    </citation>
    <scope>NUCLEOTIDE SEQUENCE</scope>
    <source>
        <strain evidence="7">BSK12Z-4</strain>
    </source>
</reference>
<keyword evidence="2 4" id="KW-0238">DNA-binding</keyword>
<dbReference type="AlphaFoldDB" id="A0A9X2IHR2"/>
<dbReference type="PANTHER" id="PTHR30055:SF234">
    <property type="entry name" value="HTH-TYPE TRANSCRIPTIONAL REGULATOR BETI"/>
    <property type="match status" value="1"/>
</dbReference>
<feature type="region of interest" description="Disordered" evidence="5">
    <location>
        <begin position="235"/>
        <end position="256"/>
    </location>
</feature>
<feature type="DNA-binding region" description="H-T-H motif" evidence="4">
    <location>
        <begin position="53"/>
        <end position="72"/>
    </location>
</feature>